<feature type="domain" description="Poly A polymerase head" evidence="10">
    <location>
        <begin position="27"/>
        <end position="141"/>
    </location>
</feature>
<dbReference type="Pfam" id="PF12627">
    <property type="entry name" value="PolyA_pol_RNAbd"/>
    <property type="match status" value="1"/>
</dbReference>
<dbReference type="Proteomes" id="UP000265496">
    <property type="component" value="Unassembled WGS sequence"/>
</dbReference>
<sequence>MNCIKAIDKKIFFIIRFYVNKMNKTSYVIGGYVRDFLIGKNVCKKVYIVTVGDCIKLAKKVCEKLDHKHKINIFKYFGTAIIKYNNLNIEFISANKRCSLKEFKKKIYFTINTLAISLNNLNYGKLIDPFGGLFDIMKNKIKSTIDSYDSLRMIRAIRFYNEFNFKIDNLSIHYKKQIMKILSIERILYEFNKILLYNKPSTGIFYFYKIGLLSIILPELINLKGIENKKQFTHKDNFIHTLEVVDNISIYTNNIWLIWAALLHDIGKYITKKYIPNFGWTFHSHELIGSKMITSIFERLKLPKTKYIKYVKKIIKYSSRPITLISYTATDSSIRRLLFDIGDDIEDLILMCKSDITTKNYIKKIQYKKNFDLLKLKLKKVEEKDKKKKWVYPISGYHIMNIFGINPCKEIGIIKNILKYAIMNGIIPNYFEKANLFILEIGKKILDFNTFKV</sequence>
<dbReference type="SUPFAM" id="SSF81891">
    <property type="entry name" value="Poly A polymerase C-terminal region-like"/>
    <property type="match status" value="1"/>
</dbReference>
<evidence type="ECO:0000256" key="1">
    <source>
        <dbReference type="ARBA" id="ARBA00001946"/>
    </source>
</evidence>
<dbReference type="GO" id="GO:0016779">
    <property type="term" value="F:nucleotidyltransferase activity"/>
    <property type="evidence" value="ECO:0007669"/>
    <property type="project" value="UniProtKB-KW"/>
</dbReference>
<dbReference type="NCBIfam" id="TIGR00277">
    <property type="entry name" value="HDIG"/>
    <property type="match status" value="1"/>
</dbReference>
<evidence type="ECO:0000256" key="3">
    <source>
        <dbReference type="ARBA" id="ARBA00022694"/>
    </source>
</evidence>
<keyword evidence="5" id="KW-0479">Metal-binding</keyword>
<keyword evidence="2 9" id="KW-0808">Transferase</keyword>
<dbReference type="GO" id="GO:0046872">
    <property type="term" value="F:metal ion binding"/>
    <property type="evidence" value="ECO:0007669"/>
    <property type="project" value="UniProtKB-KW"/>
</dbReference>
<evidence type="ECO:0000313" key="14">
    <source>
        <dbReference type="Proteomes" id="UP000265496"/>
    </source>
</evidence>
<comment type="caution">
    <text evidence="13">The sequence shown here is derived from an EMBL/GenBank/DDBJ whole genome shotgun (WGS) entry which is preliminary data.</text>
</comment>
<dbReference type="Pfam" id="PF01966">
    <property type="entry name" value="HD"/>
    <property type="match status" value="1"/>
</dbReference>
<dbReference type="InterPro" id="IPR003607">
    <property type="entry name" value="HD/PDEase_dom"/>
</dbReference>
<evidence type="ECO:0000256" key="4">
    <source>
        <dbReference type="ARBA" id="ARBA00022695"/>
    </source>
</evidence>
<evidence type="ECO:0000256" key="5">
    <source>
        <dbReference type="ARBA" id="ARBA00022723"/>
    </source>
</evidence>
<evidence type="ECO:0000259" key="12">
    <source>
        <dbReference type="Pfam" id="PF12627"/>
    </source>
</evidence>
<feature type="domain" description="HD" evidence="11">
    <location>
        <begin position="238"/>
        <end position="323"/>
    </location>
</feature>
<dbReference type="SUPFAM" id="SSF81301">
    <property type="entry name" value="Nucleotidyltransferase"/>
    <property type="match status" value="1"/>
</dbReference>
<comment type="similarity">
    <text evidence="9">Belongs to the tRNA nucleotidyltransferase/poly(A) polymerase family.</text>
</comment>
<evidence type="ECO:0000256" key="6">
    <source>
        <dbReference type="ARBA" id="ARBA00022741"/>
    </source>
</evidence>
<dbReference type="Pfam" id="PF01743">
    <property type="entry name" value="PolyA_pol"/>
    <property type="match status" value="1"/>
</dbReference>
<feature type="domain" description="tRNA nucleotidyltransferase/poly(A) polymerase RNA and SrmB- binding" evidence="12">
    <location>
        <begin position="172"/>
        <end position="220"/>
    </location>
</feature>
<keyword evidence="8 9" id="KW-0694">RNA-binding</keyword>
<accession>A0A3A1MKJ1</accession>
<evidence type="ECO:0000259" key="11">
    <source>
        <dbReference type="Pfam" id="PF01966"/>
    </source>
</evidence>
<reference evidence="14" key="1">
    <citation type="submission" date="2018-08" db="EMBL/GenBank/DDBJ databases">
        <authorList>
            <person name="Dai Z."/>
        </authorList>
    </citation>
    <scope>NUCLEOTIDE SEQUENCE [LARGE SCALE GENOMIC DNA]</scope>
    <source>
        <strain evidence="14">KPTW1</strain>
    </source>
</reference>
<dbReference type="InterPro" id="IPR002646">
    <property type="entry name" value="PolA_pol_head_dom"/>
</dbReference>
<dbReference type="GO" id="GO:0000166">
    <property type="term" value="F:nucleotide binding"/>
    <property type="evidence" value="ECO:0007669"/>
    <property type="project" value="UniProtKB-KW"/>
</dbReference>
<dbReference type="GO" id="GO:0003723">
    <property type="term" value="F:RNA binding"/>
    <property type="evidence" value="ECO:0007669"/>
    <property type="project" value="UniProtKB-KW"/>
</dbReference>
<evidence type="ECO:0000256" key="8">
    <source>
        <dbReference type="ARBA" id="ARBA00022884"/>
    </source>
</evidence>
<dbReference type="InterPro" id="IPR006675">
    <property type="entry name" value="HDIG_dom"/>
</dbReference>
<comment type="cofactor">
    <cofactor evidence="1">
        <name>Mg(2+)</name>
        <dbReference type="ChEBI" id="CHEBI:18420"/>
    </cofactor>
</comment>
<keyword evidence="3" id="KW-0819">tRNA processing</keyword>
<dbReference type="Gene3D" id="1.10.3090.10">
    <property type="entry name" value="cca-adding enzyme, domain 2"/>
    <property type="match status" value="1"/>
</dbReference>
<keyword evidence="6" id="KW-0547">Nucleotide-binding</keyword>
<protein>
    <submittedName>
        <fullName evidence="13">HD domain-containing protein</fullName>
    </submittedName>
</protein>
<proteinExistence type="inferred from homology"/>
<keyword evidence="4" id="KW-0548">Nucleotidyltransferase</keyword>
<organism evidence="13 14">
    <name type="scientific">Candidatus Karelsulcia muelleri</name>
    <dbReference type="NCBI Taxonomy" id="336810"/>
    <lineage>
        <taxon>Bacteria</taxon>
        <taxon>Pseudomonadati</taxon>
        <taxon>Bacteroidota</taxon>
        <taxon>Flavobacteriia</taxon>
        <taxon>Flavobacteriales</taxon>
        <taxon>Candidatus Karelsulcia</taxon>
    </lineage>
</organism>
<dbReference type="InterPro" id="IPR006674">
    <property type="entry name" value="HD_domain"/>
</dbReference>
<dbReference type="PANTHER" id="PTHR47545">
    <property type="entry name" value="MULTIFUNCTIONAL CCA PROTEIN"/>
    <property type="match status" value="1"/>
</dbReference>
<dbReference type="Gene3D" id="3.30.460.10">
    <property type="entry name" value="Beta Polymerase, domain 2"/>
    <property type="match status" value="1"/>
</dbReference>
<reference evidence="13 14" key="2">
    <citation type="submission" date="2018-10" db="EMBL/GenBank/DDBJ databases">
        <title>Draft genome sequence of Candidatus Sulcia muelleri from Kolla paulula, a vector of Xylella fastidiosa causing Pierces disease of grapevine in Taiwan.</title>
        <authorList>
            <person name="Shih H.-T."/>
        </authorList>
    </citation>
    <scope>NUCLEOTIDE SEQUENCE [LARGE SCALE GENOMIC DNA]</scope>
    <source>
        <strain evidence="13 14">KPTW1</strain>
    </source>
</reference>
<dbReference type="InterPro" id="IPR032828">
    <property type="entry name" value="PolyA_RNA-bd"/>
</dbReference>
<dbReference type="AlphaFoldDB" id="A0A3A1MKJ1"/>
<evidence type="ECO:0000256" key="9">
    <source>
        <dbReference type="RuleBase" id="RU003953"/>
    </source>
</evidence>
<dbReference type="EMBL" id="QWZP01000003">
    <property type="protein sequence ID" value="RIU86137.1"/>
    <property type="molecule type" value="Genomic_DNA"/>
</dbReference>
<dbReference type="RefSeq" id="WP_158366044.1">
    <property type="nucleotide sequence ID" value="NZ_QWZP01000003.1"/>
</dbReference>
<dbReference type="CDD" id="cd00077">
    <property type="entry name" value="HDc"/>
    <property type="match status" value="1"/>
</dbReference>
<keyword evidence="7" id="KW-0460">Magnesium</keyword>
<evidence type="ECO:0000313" key="13">
    <source>
        <dbReference type="EMBL" id="RIU86137.1"/>
    </source>
</evidence>
<name>A0A3A1MKJ1_9FLAO</name>
<evidence type="ECO:0000256" key="2">
    <source>
        <dbReference type="ARBA" id="ARBA00022679"/>
    </source>
</evidence>
<dbReference type="InterPro" id="IPR050124">
    <property type="entry name" value="tRNA_CCA-adding_enzyme"/>
</dbReference>
<dbReference type="GO" id="GO:0008033">
    <property type="term" value="P:tRNA processing"/>
    <property type="evidence" value="ECO:0007669"/>
    <property type="project" value="UniProtKB-KW"/>
</dbReference>
<gene>
    <name evidence="13" type="ORF">D2A33_00485</name>
</gene>
<evidence type="ECO:0000259" key="10">
    <source>
        <dbReference type="Pfam" id="PF01743"/>
    </source>
</evidence>
<evidence type="ECO:0000256" key="7">
    <source>
        <dbReference type="ARBA" id="ARBA00022842"/>
    </source>
</evidence>
<dbReference type="InterPro" id="IPR043519">
    <property type="entry name" value="NT_sf"/>
</dbReference>